<keyword evidence="3" id="KW-1185">Reference proteome</keyword>
<feature type="domain" description="HEPN" evidence="1">
    <location>
        <begin position="116"/>
        <end position="231"/>
    </location>
</feature>
<dbReference type="PROSITE" id="PS50910">
    <property type="entry name" value="HEPN"/>
    <property type="match status" value="1"/>
</dbReference>
<evidence type="ECO:0000313" key="3">
    <source>
        <dbReference type="Proteomes" id="UP000185093"/>
    </source>
</evidence>
<dbReference type="EMBL" id="FSQZ01000001">
    <property type="protein sequence ID" value="SIN64193.1"/>
    <property type="molecule type" value="Genomic_DNA"/>
</dbReference>
<evidence type="ECO:0000259" key="1">
    <source>
        <dbReference type="PROSITE" id="PS50910"/>
    </source>
</evidence>
<dbReference type="RefSeq" id="WP_074199203.1">
    <property type="nucleotide sequence ID" value="NZ_FSQZ01000001.1"/>
</dbReference>
<reference evidence="2 3" key="1">
    <citation type="submission" date="2016-11" db="EMBL/GenBank/DDBJ databases">
        <authorList>
            <person name="Varghese N."/>
            <person name="Submissions S."/>
        </authorList>
    </citation>
    <scope>NUCLEOTIDE SEQUENCE [LARGE SCALE GENOMIC DNA]</scope>
    <source>
        <strain evidence="2 3">DSM 20664</strain>
    </source>
</reference>
<name>A0ABY1JBT1_9BACT</name>
<dbReference type="Proteomes" id="UP000185093">
    <property type="component" value="Unassembled WGS sequence"/>
</dbReference>
<proteinExistence type="predicted"/>
<dbReference type="InterPro" id="IPR007842">
    <property type="entry name" value="HEPN_dom"/>
</dbReference>
<dbReference type="SMART" id="SM00748">
    <property type="entry name" value="HEPN"/>
    <property type="match status" value="1"/>
</dbReference>
<dbReference type="Gene3D" id="1.20.120.330">
    <property type="entry name" value="Nucleotidyltransferases domain 2"/>
    <property type="match status" value="1"/>
</dbReference>
<dbReference type="CDD" id="cd05403">
    <property type="entry name" value="NT_KNTase_like"/>
    <property type="match status" value="1"/>
</dbReference>
<evidence type="ECO:0000313" key="2">
    <source>
        <dbReference type="EMBL" id="SIN64193.1"/>
    </source>
</evidence>
<protein>
    <submittedName>
        <fullName evidence="2">HEPN domain-containing protein</fullName>
    </submittedName>
</protein>
<gene>
    <name evidence="2" type="ORF">SAMN05444368_0560</name>
</gene>
<sequence>MDMDEIIRSIVEVIKEKFSPLKIILYGSYARGTQTWDSDVDFLVVVSKEVDKRKTAVAMRAALSDFLCGKDVVIATPEELAVKGSIPGTLLYSMLKEGKVLYEDMTPYVEEARTWLNCAVDDVKAAEKLLESGFNRHACWLSAMGAERALKALLISKGVPFPRSHDLNALYKLIAERCHFEGLSLDHAELAKFSEWAVEAGHPGDWPAITDLEAKEDVMSAKKIVEAVSKVFAFC</sequence>
<comment type="caution">
    <text evidence="2">The sequence shown here is derived from an EMBL/GenBank/DDBJ whole genome shotgun (WGS) entry which is preliminary data.</text>
</comment>
<organism evidence="2 3">
    <name type="scientific">Acetomicrobium flavidum</name>
    <dbReference type="NCBI Taxonomy" id="49896"/>
    <lineage>
        <taxon>Bacteria</taxon>
        <taxon>Thermotogati</taxon>
        <taxon>Synergistota</taxon>
        <taxon>Synergistia</taxon>
        <taxon>Synergistales</taxon>
        <taxon>Acetomicrobiaceae</taxon>
        <taxon>Acetomicrobium</taxon>
    </lineage>
</organism>
<dbReference type="SUPFAM" id="SSF81301">
    <property type="entry name" value="Nucleotidyltransferase"/>
    <property type="match status" value="1"/>
</dbReference>
<dbReference type="PANTHER" id="PTHR33933">
    <property type="entry name" value="NUCLEOTIDYLTRANSFERASE"/>
    <property type="match status" value="1"/>
</dbReference>
<dbReference type="SUPFAM" id="SSF81593">
    <property type="entry name" value="Nucleotidyltransferase substrate binding subunit/domain"/>
    <property type="match status" value="1"/>
</dbReference>
<dbReference type="Pfam" id="PF05168">
    <property type="entry name" value="HEPN"/>
    <property type="match status" value="1"/>
</dbReference>
<dbReference type="Gene3D" id="3.30.460.10">
    <property type="entry name" value="Beta Polymerase, domain 2"/>
    <property type="match status" value="1"/>
</dbReference>
<dbReference type="InterPro" id="IPR052548">
    <property type="entry name" value="Type_VII_TA_antitoxin"/>
</dbReference>
<dbReference type="PANTHER" id="PTHR33933:SF3">
    <property type="entry name" value="PROTEIN ADENYLYLTRANSFERASE MJ0604-RELATED"/>
    <property type="match status" value="1"/>
</dbReference>
<dbReference type="Pfam" id="PF01909">
    <property type="entry name" value="NTP_transf_2"/>
    <property type="match status" value="1"/>
</dbReference>
<dbReference type="InterPro" id="IPR002934">
    <property type="entry name" value="Polymerase_NTP_transf_dom"/>
</dbReference>
<dbReference type="InterPro" id="IPR043519">
    <property type="entry name" value="NT_sf"/>
</dbReference>
<accession>A0ABY1JBT1</accession>